<proteinExistence type="predicted"/>
<dbReference type="RefSeq" id="WP_168433371.1">
    <property type="nucleotide sequence ID" value="NZ_CAAHFH010000002.1"/>
</dbReference>
<evidence type="ECO:0000313" key="3">
    <source>
        <dbReference type="Proteomes" id="UP000346198"/>
    </source>
</evidence>
<gene>
    <name evidence="2" type="ORF">SCARR_03318</name>
</gene>
<dbReference type="SUPFAM" id="SSF53756">
    <property type="entry name" value="UDP-Glycosyltransferase/glycogen phosphorylase"/>
    <property type="match status" value="1"/>
</dbReference>
<protein>
    <recommendedName>
        <fullName evidence="1">Glycosyltransferase subfamily 4-like N-terminal domain-containing protein</fullName>
    </recommendedName>
</protein>
<evidence type="ECO:0000259" key="1">
    <source>
        <dbReference type="Pfam" id="PF13439"/>
    </source>
</evidence>
<organism evidence="2 3">
    <name type="scientific">Pontiella sulfatireligans</name>
    <dbReference type="NCBI Taxonomy" id="2750658"/>
    <lineage>
        <taxon>Bacteria</taxon>
        <taxon>Pseudomonadati</taxon>
        <taxon>Kiritimatiellota</taxon>
        <taxon>Kiritimatiellia</taxon>
        <taxon>Kiritimatiellales</taxon>
        <taxon>Pontiellaceae</taxon>
        <taxon>Pontiella</taxon>
    </lineage>
</organism>
<dbReference type="AlphaFoldDB" id="A0A6C2UQG6"/>
<dbReference type="InterPro" id="IPR028098">
    <property type="entry name" value="Glyco_trans_4-like_N"/>
</dbReference>
<name>A0A6C2UQG6_9BACT</name>
<evidence type="ECO:0000313" key="2">
    <source>
        <dbReference type="EMBL" id="VGO21246.1"/>
    </source>
</evidence>
<reference evidence="2 3" key="1">
    <citation type="submission" date="2019-04" db="EMBL/GenBank/DDBJ databases">
        <authorList>
            <person name="Van Vliet M D."/>
        </authorList>
    </citation>
    <scope>NUCLEOTIDE SEQUENCE [LARGE SCALE GENOMIC DNA]</scope>
    <source>
        <strain evidence="2 3">F21</strain>
    </source>
</reference>
<feature type="domain" description="Glycosyltransferase subfamily 4-like N-terminal" evidence="1">
    <location>
        <begin position="18"/>
        <end position="143"/>
    </location>
</feature>
<dbReference type="EMBL" id="CAAHFH010000002">
    <property type="protein sequence ID" value="VGO21246.1"/>
    <property type="molecule type" value="Genomic_DNA"/>
</dbReference>
<dbReference type="Gene3D" id="3.40.50.2000">
    <property type="entry name" value="Glycogen Phosphorylase B"/>
    <property type="match status" value="2"/>
</dbReference>
<sequence>MNILFISFEEVSLSRGSVRAVAMLRALADAGHRVDLVAPLADLPEHPQIRVVAGSRNRPIRRRTMRMHCMRAASRGSYDAVHAFDEAVFFAVRLSRWKKIPLVYDAAHRFSGSGGIGLAGIWRLFPRRLQRMEAKVLGQATVVFSSCGALTADLMGIDKTLEIEQVEDIPSQSLYPRRAVEKEMLIKRFGKRPDAVVVCCQLPGAASSLRDVLMAARKVIDAMPNAAFFFQGAQYEQAGKMAESLDIAARCAFLSPEEPEAFLSALEIADAIFMAPQRGGRYIHPLVYTLLHAGAPLVTVHDTAYDELLTDKTSVHVLPSSDAIAEGLLRVAQEPLFSLAVATEGQLLVAQRYTCSSFKHKVRMIYHRLSKAAS</sequence>
<dbReference type="Proteomes" id="UP000346198">
    <property type="component" value="Unassembled WGS sequence"/>
</dbReference>
<dbReference type="Pfam" id="PF13439">
    <property type="entry name" value="Glyco_transf_4"/>
    <property type="match status" value="1"/>
</dbReference>
<keyword evidence="3" id="KW-1185">Reference proteome</keyword>
<dbReference type="GO" id="GO:0016757">
    <property type="term" value="F:glycosyltransferase activity"/>
    <property type="evidence" value="ECO:0007669"/>
    <property type="project" value="UniProtKB-ARBA"/>
</dbReference>
<accession>A0A6C2UQG6</accession>